<proteinExistence type="predicted"/>
<gene>
    <name evidence="1" type="ORF">COX18_01415</name>
</gene>
<sequence length="101" mass="11670">MDIVYSINGIPIRLTRERWFHIIENHDDLAGYYEDVLSTIEEPDIIIPGYGGTLIAIKGMGTKHYLGVIYKEYPFKKDGFVLSAYFTSKIDRRKAIWPVKS</sequence>
<dbReference type="EMBL" id="PCSH01000021">
    <property type="protein sequence ID" value="PIP42121.1"/>
    <property type="molecule type" value="Genomic_DNA"/>
</dbReference>
<name>A0A2H0A9R4_9BACT</name>
<evidence type="ECO:0000313" key="2">
    <source>
        <dbReference type="Proteomes" id="UP000231067"/>
    </source>
</evidence>
<comment type="caution">
    <text evidence="1">The sequence shown here is derived from an EMBL/GenBank/DDBJ whole genome shotgun (WGS) entry which is preliminary data.</text>
</comment>
<protein>
    <submittedName>
        <fullName evidence="1">Uncharacterized protein</fullName>
    </submittedName>
</protein>
<organism evidence="1 2">
    <name type="scientific">Candidatus Desantisbacteria bacterium CG23_combo_of_CG06-09_8_20_14_all_40_23</name>
    <dbReference type="NCBI Taxonomy" id="1974550"/>
    <lineage>
        <taxon>Bacteria</taxon>
        <taxon>Candidatus Desantisiibacteriota</taxon>
    </lineage>
</organism>
<evidence type="ECO:0000313" key="1">
    <source>
        <dbReference type="EMBL" id="PIP42121.1"/>
    </source>
</evidence>
<reference evidence="1 2" key="1">
    <citation type="submission" date="2017-09" db="EMBL/GenBank/DDBJ databases">
        <title>Depth-based differentiation of microbial function through sediment-hosted aquifers and enrichment of novel symbionts in the deep terrestrial subsurface.</title>
        <authorList>
            <person name="Probst A.J."/>
            <person name="Ladd B."/>
            <person name="Jarett J.K."/>
            <person name="Geller-Mcgrath D.E."/>
            <person name="Sieber C.M."/>
            <person name="Emerson J.B."/>
            <person name="Anantharaman K."/>
            <person name="Thomas B.C."/>
            <person name="Malmstrom R."/>
            <person name="Stieglmeier M."/>
            <person name="Klingl A."/>
            <person name="Woyke T."/>
            <person name="Ryan C.M."/>
            <person name="Banfield J.F."/>
        </authorList>
    </citation>
    <scope>NUCLEOTIDE SEQUENCE [LARGE SCALE GENOMIC DNA]</scope>
    <source>
        <strain evidence="1">CG23_combo_of_CG06-09_8_20_14_all_40_23</strain>
    </source>
</reference>
<accession>A0A2H0A9R4</accession>
<dbReference type="Proteomes" id="UP000231067">
    <property type="component" value="Unassembled WGS sequence"/>
</dbReference>
<dbReference type="AlphaFoldDB" id="A0A2H0A9R4"/>